<feature type="compositionally biased region" description="Acidic residues" evidence="1">
    <location>
        <begin position="9"/>
        <end position="18"/>
    </location>
</feature>
<proteinExistence type="predicted"/>
<protein>
    <recommendedName>
        <fullName evidence="4">Cell cycle control protein</fullName>
    </recommendedName>
</protein>
<feature type="region of interest" description="Disordered" evidence="1">
    <location>
        <begin position="1"/>
        <end position="59"/>
    </location>
</feature>
<gene>
    <name evidence="2" type="ORF">SBRCBS47491_009031</name>
</gene>
<feature type="compositionally biased region" description="Low complexity" evidence="1">
    <location>
        <begin position="33"/>
        <end position="50"/>
    </location>
</feature>
<feature type="region of interest" description="Disordered" evidence="1">
    <location>
        <begin position="319"/>
        <end position="344"/>
    </location>
</feature>
<reference evidence="2 3" key="1">
    <citation type="submission" date="2024-01" db="EMBL/GenBank/DDBJ databases">
        <authorList>
            <person name="Allen C."/>
            <person name="Tagirdzhanova G."/>
        </authorList>
    </citation>
    <scope>NUCLEOTIDE SEQUENCE [LARGE SCALE GENOMIC DNA]</scope>
</reference>
<keyword evidence="3" id="KW-1185">Reference proteome</keyword>
<name>A0ABP0CRB9_9PEZI</name>
<feature type="region of interest" description="Disordered" evidence="1">
    <location>
        <begin position="372"/>
        <end position="395"/>
    </location>
</feature>
<feature type="region of interest" description="Disordered" evidence="1">
    <location>
        <begin position="131"/>
        <end position="171"/>
    </location>
</feature>
<feature type="compositionally biased region" description="Basic residues" evidence="1">
    <location>
        <begin position="149"/>
        <end position="165"/>
    </location>
</feature>
<organism evidence="2 3">
    <name type="scientific">Sporothrix bragantina</name>
    <dbReference type="NCBI Taxonomy" id="671064"/>
    <lineage>
        <taxon>Eukaryota</taxon>
        <taxon>Fungi</taxon>
        <taxon>Dikarya</taxon>
        <taxon>Ascomycota</taxon>
        <taxon>Pezizomycotina</taxon>
        <taxon>Sordariomycetes</taxon>
        <taxon>Sordariomycetidae</taxon>
        <taxon>Ophiostomatales</taxon>
        <taxon>Ophiostomataceae</taxon>
        <taxon>Sporothrix</taxon>
    </lineage>
</organism>
<dbReference type="PANTHER" id="PTHR28042:SF1">
    <property type="entry name" value="E3 UBIQUITIN-PROTEIN LIGASE COMPLEX SLX5-SLX8 SUBUNIT SLX5"/>
    <property type="match status" value="1"/>
</dbReference>
<evidence type="ECO:0008006" key="4">
    <source>
        <dbReference type="Google" id="ProtNLM"/>
    </source>
</evidence>
<accession>A0ABP0CRB9</accession>
<dbReference type="InterPro" id="IPR038886">
    <property type="entry name" value="E3_SLX5/Rfp1"/>
</dbReference>
<evidence type="ECO:0000313" key="3">
    <source>
        <dbReference type="Proteomes" id="UP001642406"/>
    </source>
</evidence>
<sequence>MSRQRAEPDVIDLTEEPDSPVLQHADHASGPFRTAARSAARSARPSVGSRQPSSSAAVIDLTGDDDVVVGDSFARRMEERQRRHDTFSRNLANEMREQQRNHSASRSIFSAFSMGNIAHLTSLALGAATGRGASNPANNNDGGPARRVQSAHRQARSAARAHSHRMQQAQNVADRHYLDLAEAQFAMALSRNRRRGASGPGMGHGFFGHGHGGGLFEDIDELQLLQAAGLDPLGENAPHLDYRQNGGLPIPGFVTADVWRSAGAGVGGGGNNGGHSGLVAPVSGAIYEAPGDTMPGYTRETGEELVAICASCDRELAYDPDDGEGSGNDGQQPPPAKRTRRSKDTAQHHFWAVRSCGHVYCRACYENRKHGIKKDGSSGSRAQQSGGASGSGSSSAPSVMFLIDGKTIYCAAEGCQADVTTKSKWQGLFV</sequence>
<dbReference type="PANTHER" id="PTHR28042">
    <property type="entry name" value="E3 UBIQUITIN-PROTEIN LIGASE COMPLEX SLX5-SLX8 SUBUNIT SLX5"/>
    <property type="match status" value="1"/>
</dbReference>
<dbReference type="Proteomes" id="UP001642406">
    <property type="component" value="Unassembled WGS sequence"/>
</dbReference>
<dbReference type="EMBL" id="CAWUHC010000131">
    <property type="protein sequence ID" value="CAK7234682.1"/>
    <property type="molecule type" value="Genomic_DNA"/>
</dbReference>
<comment type="caution">
    <text evidence="2">The sequence shown here is derived from an EMBL/GenBank/DDBJ whole genome shotgun (WGS) entry which is preliminary data.</text>
</comment>
<evidence type="ECO:0000256" key="1">
    <source>
        <dbReference type="SAM" id="MobiDB-lite"/>
    </source>
</evidence>
<evidence type="ECO:0000313" key="2">
    <source>
        <dbReference type="EMBL" id="CAK7234682.1"/>
    </source>
</evidence>
<feature type="compositionally biased region" description="Low complexity" evidence="1">
    <location>
        <begin position="377"/>
        <end position="395"/>
    </location>
</feature>